<feature type="compositionally biased region" description="Basic residues" evidence="1">
    <location>
        <begin position="147"/>
        <end position="162"/>
    </location>
</feature>
<feature type="region of interest" description="Disordered" evidence="1">
    <location>
        <begin position="142"/>
        <end position="170"/>
    </location>
</feature>
<evidence type="ECO:0000313" key="4">
    <source>
        <dbReference type="EMBL" id="KAA8906306.1"/>
    </source>
</evidence>
<evidence type="ECO:0000256" key="1">
    <source>
        <dbReference type="SAM" id="MobiDB-lite"/>
    </source>
</evidence>
<dbReference type="InterPro" id="IPR019622">
    <property type="entry name" value="Rrn9_dom"/>
</dbReference>
<reference evidence="4 6" key="1">
    <citation type="submission" date="2019-09" db="EMBL/GenBank/DDBJ databases">
        <title>Draft genome of the ectomycorrhizal ascomycete Sphaerosporella brunnea.</title>
        <authorList>
            <consortium name="DOE Joint Genome Institute"/>
            <person name="Benucci G.M."/>
            <person name="Marozzi G."/>
            <person name="Antonielli L."/>
            <person name="Sanchez S."/>
            <person name="Marco P."/>
            <person name="Wang X."/>
            <person name="Falini L.B."/>
            <person name="Barry K."/>
            <person name="Haridas S."/>
            <person name="Lipzen A."/>
            <person name="Labutti K."/>
            <person name="Grigoriev I.V."/>
            <person name="Murat C."/>
            <person name="Martin F."/>
            <person name="Albertini E."/>
            <person name="Donnini D."/>
            <person name="Bonito G."/>
        </authorList>
    </citation>
    <scope>NUCLEOTIDE SEQUENCE [LARGE SCALE GENOMIC DNA]</scope>
    <source>
        <strain evidence="4 6">Sb_GMNB300</strain>
    </source>
</reference>
<feature type="region of interest" description="Disordered" evidence="1">
    <location>
        <begin position="197"/>
        <end position="225"/>
    </location>
</feature>
<protein>
    <recommendedName>
        <fullName evidence="2">Rrn9 domain-containing protein</fullName>
    </recommendedName>
</protein>
<feature type="compositionally biased region" description="Basic and acidic residues" evidence="1">
    <location>
        <begin position="199"/>
        <end position="219"/>
    </location>
</feature>
<dbReference type="EMBL" id="VXIS01000378">
    <property type="protein sequence ID" value="KAA8893998.1"/>
    <property type="molecule type" value="Genomic_DNA"/>
</dbReference>
<feature type="compositionally biased region" description="Basic and acidic residues" evidence="1">
    <location>
        <begin position="86"/>
        <end position="98"/>
    </location>
</feature>
<feature type="compositionally biased region" description="Polar residues" evidence="1">
    <location>
        <begin position="494"/>
        <end position="504"/>
    </location>
</feature>
<sequence length="504" mass="56375">MSSPHHSIFSHSNTFEYSDTASEYLPGAQPVSRSSTPASVEEVYRTASESPSLPPLVEHSDDDPDFGDPSQTPASSFGGGGSSRYGGDDENMRRRWGDAEETETTTISYHRLLTGMDWDSHQNLGTHLMNAHLLKKLYPKGDPDKKIRTKPKPVVKARKRRHVDADEESDIDDEADSIPLAERRFITNQWTAWPLSSEHVPRQNEHDPRYRRARPREAVPDEQSLPSQMLEEVLTATALRRAKERIREEGKPELKPTVDDDEAQKFLRPVVRNIISKLDTLLVGLHKEREHYVKNLIPSSARGDAKRKWDQLKSEAKTQEGGGQPPTTPPRTALSPTPADTEEDLDSEDSEEGGNNKKRKRKAANPGEYEKYLRNRRYRVRLRDWSQVVGMAAIKGWEQGPLERTAAKCAELFAQDMKFRTLGTKSKRGTEWTAKGGLSEDSAARDGGSFLEEVCVSWGHQKSKISAKKDSRRLRKQTKGDTDSVVETGDGASPSPSSEVNGGA</sequence>
<feature type="domain" description="Rrn9" evidence="2">
    <location>
        <begin position="121"/>
        <end position="206"/>
    </location>
</feature>
<dbReference type="EMBL" id="VXIS01000090">
    <property type="protein sequence ID" value="KAA8906306.1"/>
    <property type="molecule type" value="Genomic_DNA"/>
</dbReference>
<feature type="region of interest" description="Disordered" evidence="1">
    <location>
        <begin position="466"/>
        <end position="504"/>
    </location>
</feature>
<evidence type="ECO:0000259" key="2">
    <source>
        <dbReference type="Pfam" id="PF10680"/>
    </source>
</evidence>
<keyword evidence="6" id="KW-1185">Reference proteome</keyword>
<dbReference type="EMBL" id="VXIS01000044">
    <property type="protein sequence ID" value="KAA8910645.1"/>
    <property type="molecule type" value="Genomic_DNA"/>
</dbReference>
<dbReference type="Proteomes" id="UP000326924">
    <property type="component" value="Unassembled WGS sequence"/>
</dbReference>
<dbReference type="InParanoid" id="A0A5J5EX80"/>
<feature type="region of interest" description="Disordered" evidence="1">
    <location>
        <begin position="25"/>
        <end position="104"/>
    </location>
</feature>
<accession>A0A5J5EX80</accession>
<feature type="compositionally biased region" description="Basic and acidic residues" evidence="1">
    <location>
        <begin position="303"/>
        <end position="318"/>
    </location>
</feature>
<dbReference type="OrthoDB" id="5412288at2759"/>
<feature type="compositionally biased region" description="Acidic residues" evidence="1">
    <location>
        <begin position="340"/>
        <end position="352"/>
    </location>
</feature>
<organism evidence="4 6">
    <name type="scientific">Sphaerosporella brunnea</name>
    <dbReference type="NCBI Taxonomy" id="1250544"/>
    <lineage>
        <taxon>Eukaryota</taxon>
        <taxon>Fungi</taxon>
        <taxon>Dikarya</taxon>
        <taxon>Ascomycota</taxon>
        <taxon>Pezizomycotina</taxon>
        <taxon>Pezizomycetes</taxon>
        <taxon>Pezizales</taxon>
        <taxon>Pyronemataceae</taxon>
        <taxon>Sphaerosporella</taxon>
    </lineage>
</organism>
<gene>
    <name evidence="5" type="ORF">FN846DRAFT_888317</name>
    <name evidence="4" type="ORF">FN846DRAFT_907095</name>
    <name evidence="3" type="ORF">FN846DRAFT_913401</name>
</gene>
<evidence type="ECO:0000313" key="6">
    <source>
        <dbReference type="Proteomes" id="UP000326924"/>
    </source>
</evidence>
<proteinExistence type="predicted"/>
<name>A0A5J5EX80_9PEZI</name>
<evidence type="ECO:0000313" key="3">
    <source>
        <dbReference type="EMBL" id="KAA8893998.1"/>
    </source>
</evidence>
<feature type="region of interest" description="Disordered" evidence="1">
    <location>
        <begin position="301"/>
        <end position="368"/>
    </location>
</feature>
<evidence type="ECO:0000313" key="5">
    <source>
        <dbReference type="EMBL" id="KAA8910645.1"/>
    </source>
</evidence>
<dbReference type="AlphaFoldDB" id="A0A5J5EX80"/>
<comment type="caution">
    <text evidence="4">The sequence shown here is derived from an EMBL/GenBank/DDBJ whole genome shotgun (WGS) entry which is preliminary data.</text>
</comment>
<feature type="compositionally biased region" description="Basic residues" evidence="1">
    <location>
        <begin position="466"/>
        <end position="477"/>
    </location>
</feature>
<dbReference type="Pfam" id="PF10680">
    <property type="entry name" value="RRN9"/>
    <property type="match status" value="1"/>
</dbReference>